<protein>
    <recommendedName>
        <fullName evidence="5">Lipoprotein</fullName>
    </recommendedName>
</protein>
<evidence type="ECO:0000256" key="2">
    <source>
        <dbReference type="SAM" id="SignalP"/>
    </source>
</evidence>
<dbReference type="PROSITE" id="PS51257">
    <property type="entry name" value="PROKAR_LIPOPROTEIN"/>
    <property type="match status" value="1"/>
</dbReference>
<feature type="chain" id="PRO_5045911564" description="Lipoprotein" evidence="2">
    <location>
        <begin position="22"/>
        <end position="203"/>
    </location>
</feature>
<gene>
    <name evidence="3" type="ORF">GCM10023183_11300</name>
</gene>
<evidence type="ECO:0000256" key="1">
    <source>
        <dbReference type="SAM" id="Coils"/>
    </source>
</evidence>
<feature type="signal peptide" evidence="2">
    <location>
        <begin position="1"/>
        <end position="21"/>
    </location>
</feature>
<keyword evidence="2" id="KW-0732">Signal</keyword>
<keyword evidence="4" id="KW-1185">Reference proteome</keyword>
<evidence type="ECO:0000313" key="3">
    <source>
        <dbReference type="EMBL" id="GAA4300790.1"/>
    </source>
</evidence>
<dbReference type="EMBL" id="BAABGX010000001">
    <property type="protein sequence ID" value="GAA4300790.1"/>
    <property type="molecule type" value="Genomic_DNA"/>
</dbReference>
<feature type="coiled-coil region" evidence="1">
    <location>
        <begin position="67"/>
        <end position="161"/>
    </location>
</feature>
<proteinExistence type="predicted"/>
<dbReference type="Proteomes" id="UP001501844">
    <property type="component" value="Unassembled WGS sequence"/>
</dbReference>
<organism evidence="3 4">
    <name type="scientific">Nibribacter koreensis</name>
    <dbReference type="NCBI Taxonomy" id="1084519"/>
    <lineage>
        <taxon>Bacteria</taxon>
        <taxon>Pseudomonadati</taxon>
        <taxon>Bacteroidota</taxon>
        <taxon>Cytophagia</taxon>
        <taxon>Cytophagales</taxon>
        <taxon>Hymenobacteraceae</taxon>
        <taxon>Nibribacter</taxon>
    </lineage>
</organism>
<dbReference type="RefSeq" id="WP_345163376.1">
    <property type="nucleotide sequence ID" value="NZ_BAABGX010000001.1"/>
</dbReference>
<name>A0ABP8FD60_9BACT</name>
<evidence type="ECO:0008006" key="5">
    <source>
        <dbReference type="Google" id="ProtNLM"/>
    </source>
</evidence>
<accession>A0ABP8FD60</accession>
<keyword evidence="1" id="KW-0175">Coiled coil</keyword>
<reference evidence="4" key="1">
    <citation type="journal article" date="2019" name="Int. J. Syst. Evol. Microbiol.">
        <title>The Global Catalogue of Microorganisms (GCM) 10K type strain sequencing project: providing services to taxonomists for standard genome sequencing and annotation.</title>
        <authorList>
            <consortium name="The Broad Institute Genomics Platform"/>
            <consortium name="The Broad Institute Genome Sequencing Center for Infectious Disease"/>
            <person name="Wu L."/>
            <person name="Ma J."/>
        </authorList>
    </citation>
    <scope>NUCLEOTIDE SEQUENCE [LARGE SCALE GENOMIC DNA]</scope>
    <source>
        <strain evidence="4">JCM 17917</strain>
    </source>
</reference>
<comment type="caution">
    <text evidence="3">The sequence shown here is derived from an EMBL/GenBank/DDBJ whole genome shotgun (WGS) entry which is preliminary data.</text>
</comment>
<sequence length="203" mass="23408">MMKMRRTWGMLLMAASLLFTACQQDEVQAPEDTQFAAAEFELPDLSDLETPEVTMGTDNGVLTCTPRETSREKMELLRRALKNLNLNENQLIAVKRFAQQHHACVAEHLTQIQNLHQELLRRANATRENHLAAYRAGQITKAQLEEKLAALRAAVKEEMAKHETKQIHMRMLRRCRLELLQKIESILNPAQLQKWNTWKAQLA</sequence>
<evidence type="ECO:0000313" key="4">
    <source>
        <dbReference type="Proteomes" id="UP001501844"/>
    </source>
</evidence>